<dbReference type="SUPFAM" id="SSF53933">
    <property type="entry name" value="Microbial ribonucleases"/>
    <property type="match status" value="1"/>
</dbReference>
<reference evidence="3 4" key="1">
    <citation type="submission" date="2017-06" db="EMBL/GenBank/DDBJ databases">
        <title>Draft genome sequence of the halophilic bacterium Marinobacter vinifirmus FB1.</title>
        <authorList>
            <person name="Stepanov V.G."/>
            <person name="Roberts D.J."/>
            <person name="Fox G.E."/>
        </authorList>
    </citation>
    <scope>NUCLEOTIDE SEQUENCE [LARGE SCALE GENOMIC DNA]</scope>
    <source>
        <strain evidence="3 4">FB1</strain>
    </source>
</reference>
<gene>
    <name evidence="3" type="ORF">B9Q17_14390</name>
</gene>
<keyword evidence="2" id="KW-0378">Hydrolase</keyword>
<dbReference type="Proteomes" id="UP000216984">
    <property type="component" value="Unassembled WGS sequence"/>
</dbReference>
<keyword evidence="1" id="KW-0540">Nuclease</keyword>
<dbReference type="GO" id="GO:0003723">
    <property type="term" value="F:RNA binding"/>
    <property type="evidence" value="ECO:0007669"/>
    <property type="project" value="InterPro"/>
</dbReference>
<evidence type="ECO:0000256" key="1">
    <source>
        <dbReference type="ARBA" id="ARBA00022722"/>
    </source>
</evidence>
<evidence type="ECO:0000256" key="2">
    <source>
        <dbReference type="ARBA" id="ARBA00022801"/>
    </source>
</evidence>
<evidence type="ECO:0000313" key="4">
    <source>
        <dbReference type="Proteomes" id="UP000216984"/>
    </source>
</evidence>
<dbReference type="RefSeq" id="WP_094623794.1">
    <property type="nucleotide sequence ID" value="NZ_NEFY01000001.1"/>
</dbReference>
<proteinExistence type="predicted"/>
<dbReference type="Pfam" id="PF00545">
    <property type="entry name" value="Ribonuclease"/>
    <property type="match status" value="1"/>
</dbReference>
<protein>
    <submittedName>
        <fullName evidence="3">Uncharacterized protein</fullName>
    </submittedName>
</protein>
<comment type="caution">
    <text evidence="3">The sequence shown here is derived from an EMBL/GenBank/DDBJ whole genome shotgun (WGS) entry which is preliminary data.</text>
</comment>
<dbReference type="EMBL" id="NEFY01000001">
    <property type="protein sequence ID" value="OZC37727.1"/>
    <property type="molecule type" value="Genomic_DNA"/>
</dbReference>
<dbReference type="InterPro" id="IPR000026">
    <property type="entry name" value="N1-like"/>
</dbReference>
<accession>A0A7Z1DZQ4</accession>
<dbReference type="AlphaFoldDB" id="A0A7Z1DZQ4"/>
<organism evidence="3 4">
    <name type="scientific">Marinobacter vinifirmus</name>
    <dbReference type="NCBI Taxonomy" id="355591"/>
    <lineage>
        <taxon>Bacteria</taxon>
        <taxon>Pseudomonadati</taxon>
        <taxon>Pseudomonadota</taxon>
        <taxon>Gammaproteobacteria</taxon>
        <taxon>Pseudomonadales</taxon>
        <taxon>Marinobacteraceae</taxon>
        <taxon>Marinobacter</taxon>
    </lineage>
</organism>
<dbReference type="Gene3D" id="3.10.450.30">
    <property type="entry name" value="Microbial ribonucleases"/>
    <property type="match status" value="1"/>
</dbReference>
<dbReference type="GO" id="GO:0004521">
    <property type="term" value="F:RNA endonuclease activity"/>
    <property type="evidence" value="ECO:0007669"/>
    <property type="project" value="InterPro"/>
</dbReference>
<dbReference type="InterPro" id="IPR016191">
    <property type="entry name" value="Ribonuclease/ribotoxin"/>
</dbReference>
<sequence length="129" mass="14803">MKKILIALAFVVFGLFQLQGGNFDFLPGAPEQSSEPGLSAQEQELYNTLERIRQNGPYPYTRDGITFENRERLLPSKPKGYYREYTVDTPGLSHRGPRRVVTGGNPPEVFYYTEDHYGTFTRIQGHRDE</sequence>
<keyword evidence="4" id="KW-1185">Reference proteome</keyword>
<dbReference type="GO" id="GO:0016787">
    <property type="term" value="F:hydrolase activity"/>
    <property type="evidence" value="ECO:0007669"/>
    <property type="project" value="UniProtKB-KW"/>
</dbReference>
<name>A0A7Z1DZQ4_9GAMM</name>
<evidence type="ECO:0000313" key="3">
    <source>
        <dbReference type="EMBL" id="OZC37727.1"/>
    </source>
</evidence>